<evidence type="ECO:0000259" key="6">
    <source>
        <dbReference type="Pfam" id="PF00171"/>
    </source>
</evidence>
<evidence type="ECO:0000256" key="1">
    <source>
        <dbReference type="ARBA" id="ARBA00009986"/>
    </source>
</evidence>
<protein>
    <recommendedName>
        <fullName evidence="3">Aldehyde dehydrogenase</fullName>
    </recommendedName>
</protein>
<evidence type="ECO:0000256" key="2">
    <source>
        <dbReference type="ARBA" id="ARBA00023002"/>
    </source>
</evidence>
<evidence type="ECO:0000256" key="4">
    <source>
        <dbReference type="PROSITE-ProRule" id="PRU10007"/>
    </source>
</evidence>
<evidence type="ECO:0000313" key="7">
    <source>
        <dbReference type="EMBL" id="WFD47820.1"/>
    </source>
</evidence>
<evidence type="ECO:0000256" key="5">
    <source>
        <dbReference type="RuleBase" id="RU003345"/>
    </source>
</evidence>
<dbReference type="InterPro" id="IPR016163">
    <property type="entry name" value="Ald_DH_C"/>
</dbReference>
<dbReference type="Gene3D" id="3.40.605.10">
    <property type="entry name" value="Aldehyde Dehydrogenase, Chain A, domain 1"/>
    <property type="match status" value="1"/>
</dbReference>
<name>A0ABY8ESX4_MALFU</name>
<dbReference type="InterPro" id="IPR016161">
    <property type="entry name" value="Ald_DH/histidinol_DH"/>
</dbReference>
<dbReference type="SUPFAM" id="SSF53720">
    <property type="entry name" value="ALDH-like"/>
    <property type="match status" value="1"/>
</dbReference>
<dbReference type="Proteomes" id="UP000818624">
    <property type="component" value="Chromosome 2"/>
</dbReference>
<dbReference type="PANTHER" id="PTHR43570:SF16">
    <property type="entry name" value="ALDEHYDE DEHYDROGENASE TYPE III, ISOFORM Q"/>
    <property type="match status" value="1"/>
</dbReference>
<dbReference type="Gene3D" id="3.40.309.10">
    <property type="entry name" value="Aldehyde Dehydrogenase, Chain A, domain 2"/>
    <property type="match status" value="1"/>
</dbReference>
<dbReference type="PROSITE" id="PS00687">
    <property type="entry name" value="ALDEHYDE_DEHYDR_GLU"/>
    <property type="match status" value="1"/>
</dbReference>
<feature type="active site" evidence="4">
    <location>
        <position position="219"/>
    </location>
</feature>
<dbReference type="EMBL" id="CP046235">
    <property type="protein sequence ID" value="WFD47820.1"/>
    <property type="molecule type" value="Genomic_DNA"/>
</dbReference>
<reference evidence="7 8" key="1">
    <citation type="journal article" date="2020" name="Elife">
        <title>Loss of centromere function drives karyotype evolution in closely related Malassezia species.</title>
        <authorList>
            <person name="Sankaranarayanan S.R."/>
            <person name="Ianiri G."/>
            <person name="Coelho M.A."/>
            <person name="Reza M.H."/>
            <person name="Thimmappa B.C."/>
            <person name="Ganguly P."/>
            <person name="Vadnala R.N."/>
            <person name="Sun S."/>
            <person name="Siddharthan R."/>
            <person name="Tellgren-Roth C."/>
            <person name="Dawson T.L."/>
            <person name="Heitman J."/>
            <person name="Sanyal K."/>
        </authorList>
    </citation>
    <scope>NUCLEOTIDE SEQUENCE [LARGE SCALE GENOMIC DNA]</scope>
    <source>
        <strain evidence="7">CBS14141</strain>
    </source>
</reference>
<keyword evidence="8" id="KW-1185">Reference proteome</keyword>
<comment type="similarity">
    <text evidence="1 3 5">Belongs to the aldehyde dehydrogenase family.</text>
</comment>
<dbReference type="InterPro" id="IPR016162">
    <property type="entry name" value="Ald_DH_N"/>
</dbReference>
<sequence length="531" mass="58644">MSSVVKSTPVGDIPKIVESLRSSFLSGKTRSLEYRKNQLKQFAFLIADHEADFTKAILQDLGRPPMETGFGEIISVKNEIIDAINNLSRWAKPESVSAGPAYWFHKKQVLKDPQGTVLVIGAWNYPMAVQLGPIVGAIAAGNTVVLKPSELAPHTAQLIADLWPKYLDPELTQVINGGIEETTALLDQRFEHIFYTGNGTVGRIIAEKAAKWLCPTTLELGGKSPVIIDSTADLSIAAQRVLWAKSFNTGQTCIAPDYVLIDRSVQDRFVVELIEAAKQRWPSMDKNVKDLGRIVNDRHWKRVYALMEKTKGTVVYGGTKDADEATKFLPMTIIKDVDGSDSTMSEEIFGPILPLIPFDHIREAVDFVNANDQPLALYMFTKSNTTKDYILRYTRSGAAMRGDMLLHFVINDLPFGGTGPAGYGSYHGKKGFDCFTHERAYVDAPASGIVGNLVEKVMAMRYPPYTPAKLSFFQLVLSKWMLFGRPKNPTKSTTSIDAPIKKSTLGLMAPTLKRIGLLFLILAVLLSKVSK</sequence>
<evidence type="ECO:0000256" key="3">
    <source>
        <dbReference type="PIRNR" id="PIRNR036492"/>
    </source>
</evidence>
<dbReference type="Pfam" id="PF00171">
    <property type="entry name" value="Aldedh"/>
    <property type="match status" value="1"/>
</dbReference>
<dbReference type="CDD" id="cd07135">
    <property type="entry name" value="ALDH_F14-YMR110C"/>
    <property type="match status" value="1"/>
</dbReference>
<keyword evidence="2 3" id="KW-0560">Oxidoreductase</keyword>
<evidence type="ECO:0000313" key="8">
    <source>
        <dbReference type="Proteomes" id="UP000818624"/>
    </source>
</evidence>
<dbReference type="PANTHER" id="PTHR43570">
    <property type="entry name" value="ALDEHYDE DEHYDROGENASE"/>
    <property type="match status" value="1"/>
</dbReference>
<dbReference type="PIRSF" id="PIRSF036492">
    <property type="entry name" value="ALDH"/>
    <property type="match status" value="1"/>
</dbReference>
<organism evidence="7 8">
    <name type="scientific">Malassezia furfur</name>
    <name type="common">Pityriasis versicolor infection agent</name>
    <name type="synonym">Pityrosporum furfur</name>
    <dbReference type="NCBI Taxonomy" id="55194"/>
    <lineage>
        <taxon>Eukaryota</taxon>
        <taxon>Fungi</taxon>
        <taxon>Dikarya</taxon>
        <taxon>Basidiomycota</taxon>
        <taxon>Ustilaginomycotina</taxon>
        <taxon>Malasseziomycetes</taxon>
        <taxon>Malasseziales</taxon>
        <taxon>Malasseziaceae</taxon>
        <taxon>Malassezia</taxon>
    </lineage>
</organism>
<gene>
    <name evidence="7" type="ORF">GLX27_002483</name>
</gene>
<dbReference type="InterPro" id="IPR012394">
    <property type="entry name" value="Aldehyde_DH_NAD(P)"/>
</dbReference>
<proteinExistence type="inferred from homology"/>
<dbReference type="InterPro" id="IPR015590">
    <property type="entry name" value="Aldehyde_DH_dom"/>
</dbReference>
<dbReference type="InterPro" id="IPR029510">
    <property type="entry name" value="Ald_DH_CS_GLU"/>
</dbReference>
<feature type="domain" description="Aldehyde dehydrogenase" evidence="6">
    <location>
        <begin position="12"/>
        <end position="438"/>
    </location>
</feature>
<accession>A0ABY8ESX4</accession>